<evidence type="ECO:0000313" key="7">
    <source>
        <dbReference type="EMBL" id="ABC33169.1"/>
    </source>
</evidence>
<dbReference type="eggNOG" id="ENOG502ZV65">
    <property type="taxonomic scope" value="Bacteria"/>
</dbReference>
<evidence type="ECO:0000256" key="3">
    <source>
        <dbReference type="ARBA" id="ARBA00022692"/>
    </source>
</evidence>
<sequence length="237" mass="25762">MDVVIVVLIFSVVQSILGVGLLVFGTPTLLILGYGFIETLIILLPCSLVISAVQVSSSWRQLDKLKLTLPLLSIPTIAMGIYFSASFDEPSVLYSLIGVGMVLTAISRLSVKASAFMGHFASRFLFSYIPIMGLIHGLTNMGGALLTILASSLYSDKGKVRSNIAYGYLIFAIAQLTVIFTILGEDFRSLNYYYPVMAIAVYLSVGKLIYNNIKSGLYNHLVTGLCMAYGLVLLFTK</sequence>
<feature type="transmembrane region" description="Helical" evidence="6">
    <location>
        <begin position="5"/>
        <end position="25"/>
    </location>
</feature>
<dbReference type="Proteomes" id="UP000000238">
    <property type="component" value="Chromosome"/>
</dbReference>
<organism evidence="7 8">
    <name type="scientific">Hahella chejuensis (strain KCTC 2396)</name>
    <dbReference type="NCBI Taxonomy" id="349521"/>
    <lineage>
        <taxon>Bacteria</taxon>
        <taxon>Pseudomonadati</taxon>
        <taxon>Pseudomonadota</taxon>
        <taxon>Gammaproteobacteria</taxon>
        <taxon>Oceanospirillales</taxon>
        <taxon>Hahellaceae</taxon>
        <taxon>Hahella</taxon>
    </lineage>
</organism>
<feature type="transmembrane region" description="Helical" evidence="6">
    <location>
        <begin position="31"/>
        <end position="55"/>
    </location>
</feature>
<gene>
    <name evidence="7" type="ordered locus">HCH_06530</name>
</gene>
<keyword evidence="4 6" id="KW-1133">Transmembrane helix</keyword>
<feature type="transmembrane region" description="Helical" evidence="6">
    <location>
        <begin position="216"/>
        <end position="235"/>
    </location>
</feature>
<keyword evidence="6" id="KW-1003">Cell membrane</keyword>
<dbReference type="InterPro" id="IPR002781">
    <property type="entry name" value="TM_pro_TauE-like"/>
</dbReference>
<protein>
    <recommendedName>
        <fullName evidence="6">Probable membrane transporter protein</fullName>
    </recommendedName>
</protein>
<name>Q2S855_HAHCH</name>
<dbReference type="GO" id="GO:0005886">
    <property type="term" value="C:plasma membrane"/>
    <property type="evidence" value="ECO:0007669"/>
    <property type="project" value="UniProtKB-SubCell"/>
</dbReference>
<dbReference type="AlphaFoldDB" id="Q2S855"/>
<dbReference type="RefSeq" id="WP_011400221.1">
    <property type="nucleotide sequence ID" value="NC_007645.1"/>
</dbReference>
<feature type="transmembrane region" description="Helical" evidence="6">
    <location>
        <begin position="67"/>
        <end position="85"/>
    </location>
</feature>
<evidence type="ECO:0000256" key="6">
    <source>
        <dbReference type="RuleBase" id="RU363041"/>
    </source>
</evidence>
<evidence type="ECO:0000256" key="1">
    <source>
        <dbReference type="ARBA" id="ARBA00004141"/>
    </source>
</evidence>
<feature type="transmembrane region" description="Helical" evidence="6">
    <location>
        <begin position="91"/>
        <end position="111"/>
    </location>
</feature>
<dbReference type="EMBL" id="CP000155">
    <property type="protein sequence ID" value="ABC33169.1"/>
    <property type="molecule type" value="Genomic_DNA"/>
</dbReference>
<keyword evidence="8" id="KW-1185">Reference proteome</keyword>
<keyword evidence="3 6" id="KW-0812">Transmembrane</keyword>
<proteinExistence type="inferred from homology"/>
<evidence type="ECO:0000256" key="5">
    <source>
        <dbReference type="ARBA" id="ARBA00023136"/>
    </source>
</evidence>
<dbReference type="STRING" id="349521.HCH_06530"/>
<evidence type="ECO:0000256" key="2">
    <source>
        <dbReference type="ARBA" id="ARBA00009142"/>
    </source>
</evidence>
<dbReference type="Pfam" id="PF01925">
    <property type="entry name" value="TauE"/>
    <property type="match status" value="1"/>
</dbReference>
<reference evidence="7 8" key="1">
    <citation type="journal article" date="2005" name="Nucleic Acids Res.">
        <title>Genomic blueprint of Hahella chejuensis, a marine microbe producing an algicidal agent.</title>
        <authorList>
            <person name="Jeong H."/>
            <person name="Yim J.H."/>
            <person name="Lee C."/>
            <person name="Choi S.-H."/>
            <person name="Park Y.K."/>
            <person name="Yoon S.H."/>
            <person name="Hur C.-G."/>
            <person name="Kang H.-Y."/>
            <person name="Kim D."/>
            <person name="Lee H.H."/>
            <person name="Park K.H."/>
            <person name="Park S.-H."/>
            <person name="Park H.-S."/>
            <person name="Lee H.K."/>
            <person name="Oh T.K."/>
            <person name="Kim J.F."/>
        </authorList>
    </citation>
    <scope>NUCLEOTIDE SEQUENCE [LARGE SCALE GENOMIC DNA]</scope>
    <source>
        <strain evidence="7 8">KCTC 2396</strain>
    </source>
</reference>
<dbReference type="HOGENOM" id="CLU_1155352_0_0_6"/>
<feature type="transmembrane region" description="Helical" evidence="6">
    <location>
        <begin position="131"/>
        <end position="153"/>
    </location>
</feature>
<keyword evidence="5 6" id="KW-0472">Membrane</keyword>
<accession>Q2S855</accession>
<dbReference type="KEGG" id="hch:HCH_06530"/>
<evidence type="ECO:0000256" key="4">
    <source>
        <dbReference type="ARBA" id="ARBA00022989"/>
    </source>
</evidence>
<dbReference type="OrthoDB" id="5566440at2"/>
<comment type="similarity">
    <text evidence="2 6">Belongs to the 4-toluene sulfonate uptake permease (TSUP) (TC 2.A.102) family.</text>
</comment>
<evidence type="ECO:0000313" key="8">
    <source>
        <dbReference type="Proteomes" id="UP000000238"/>
    </source>
</evidence>
<comment type="subcellular location">
    <subcellularLocation>
        <location evidence="6">Cell membrane</location>
        <topology evidence="6">Multi-pass membrane protein</topology>
    </subcellularLocation>
    <subcellularLocation>
        <location evidence="1">Membrane</location>
        <topology evidence="1">Multi-pass membrane protein</topology>
    </subcellularLocation>
</comment>
<feature type="transmembrane region" description="Helical" evidence="6">
    <location>
        <begin position="165"/>
        <end position="183"/>
    </location>
</feature>
<feature type="transmembrane region" description="Helical" evidence="6">
    <location>
        <begin position="190"/>
        <end position="210"/>
    </location>
</feature>